<dbReference type="HOGENOM" id="CLU_074407_2_0_7"/>
<dbReference type="PATRIC" id="fig|1244531.5.peg.116"/>
<organism evidence="6 7">
    <name type="scientific">Campylobacter iguaniorum</name>
    <dbReference type="NCBI Taxonomy" id="1244531"/>
    <lineage>
        <taxon>Bacteria</taxon>
        <taxon>Pseudomonadati</taxon>
        <taxon>Campylobacterota</taxon>
        <taxon>Epsilonproteobacteria</taxon>
        <taxon>Campylobacterales</taxon>
        <taxon>Campylobacteraceae</taxon>
        <taxon>Campylobacter</taxon>
    </lineage>
</organism>
<dbReference type="GO" id="GO:0003735">
    <property type="term" value="F:structural constituent of ribosome"/>
    <property type="evidence" value="ECO:0007669"/>
    <property type="project" value="InterPro"/>
</dbReference>
<dbReference type="SUPFAM" id="SSF64263">
    <property type="entry name" value="Prokaryotic ribosomal protein L17"/>
    <property type="match status" value="1"/>
</dbReference>
<keyword evidence="3 4" id="KW-0687">Ribonucleoprotein</keyword>
<dbReference type="InterPro" id="IPR047859">
    <property type="entry name" value="Ribosomal_bL17_CS"/>
</dbReference>
<sequence length="118" mass="13296">MRHNHGYRKLGRTSSHRAALLKNLTIAIVKAGKIETTLPKAKELRGYVEKLITRARKGDFNAHKFVFASLQDKEATNKLVTEIAPKYATRNGGYTRIIKTRVRKGDAAEMAYIELVAE</sequence>
<keyword evidence="7" id="KW-1185">Reference proteome</keyword>
<evidence type="ECO:0000256" key="1">
    <source>
        <dbReference type="ARBA" id="ARBA00008777"/>
    </source>
</evidence>
<evidence type="ECO:0000256" key="3">
    <source>
        <dbReference type="ARBA" id="ARBA00023274"/>
    </source>
</evidence>
<dbReference type="PANTHER" id="PTHR14413">
    <property type="entry name" value="RIBOSOMAL PROTEIN L17"/>
    <property type="match status" value="1"/>
</dbReference>
<proteinExistence type="inferred from homology"/>
<dbReference type="PANTHER" id="PTHR14413:SF16">
    <property type="entry name" value="LARGE RIBOSOMAL SUBUNIT PROTEIN BL17M"/>
    <property type="match status" value="1"/>
</dbReference>
<gene>
    <name evidence="4 6" type="primary">rplQ</name>
    <name evidence="6" type="ORF">CIG1485E_0107</name>
</gene>
<evidence type="ECO:0000256" key="2">
    <source>
        <dbReference type="ARBA" id="ARBA00022980"/>
    </source>
</evidence>
<dbReference type="FunFam" id="3.90.1030.10:FF:000003">
    <property type="entry name" value="50S ribosomal protein L17"/>
    <property type="match status" value="1"/>
</dbReference>
<dbReference type="NCBIfam" id="TIGR00059">
    <property type="entry name" value="L17"/>
    <property type="match status" value="1"/>
</dbReference>
<dbReference type="HAMAP" id="MF_01368">
    <property type="entry name" value="Ribosomal_bL17"/>
    <property type="match status" value="1"/>
</dbReference>
<comment type="subunit">
    <text evidence="4">Part of the 50S ribosomal subunit. Contacts protein L32.</text>
</comment>
<evidence type="ECO:0000256" key="4">
    <source>
        <dbReference type="HAMAP-Rule" id="MF_01368"/>
    </source>
</evidence>
<reference evidence="7" key="1">
    <citation type="journal article" date="2014" name="Genome Announc.">
        <title>Complete Genome Sequence of Campylobacter iguaniorum Strain 1485ET, Isolated from a Bearded Dragon (Pogona vitticeps).</title>
        <authorList>
            <person name="Gilbert M.J."/>
            <person name="Miller W.G."/>
            <person name="Yee E."/>
            <person name="Kik M."/>
            <person name="Wagenaar J.A."/>
            <person name="Duim B."/>
        </authorList>
    </citation>
    <scope>NUCLEOTIDE SEQUENCE [LARGE SCALE GENOMIC DNA]</scope>
    <source>
        <strain evidence="7">1485E</strain>
    </source>
</reference>
<dbReference type="KEGG" id="caj:CIG1485E_0107"/>
<dbReference type="GO" id="GO:0022625">
    <property type="term" value="C:cytosolic large ribosomal subunit"/>
    <property type="evidence" value="ECO:0007669"/>
    <property type="project" value="TreeGrafter"/>
</dbReference>
<keyword evidence="2 4" id="KW-0689">Ribosomal protein</keyword>
<dbReference type="InterPro" id="IPR036373">
    <property type="entry name" value="Ribosomal_bL17_sf"/>
</dbReference>
<evidence type="ECO:0000313" key="6">
    <source>
        <dbReference type="EMBL" id="AII13986.1"/>
    </source>
</evidence>
<dbReference type="RefSeq" id="WP_038452565.1">
    <property type="nucleotide sequence ID" value="NZ_CP009043.1"/>
</dbReference>
<dbReference type="Proteomes" id="UP000028486">
    <property type="component" value="Chromosome"/>
</dbReference>
<dbReference type="Pfam" id="PF01196">
    <property type="entry name" value="Ribosomal_L17"/>
    <property type="match status" value="1"/>
</dbReference>
<dbReference type="eggNOG" id="COG0203">
    <property type="taxonomic scope" value="Bacteria"/>
</dbReference>
<dbReference type="AlphaFoldDB" id="A0A076F7H1"/>
<evidence type="ECO:0000256" key="5">
    <source>
        <dbReference type="RuleBase" id="RU000660"/>
    </source>
</evidence>
<protein>
    <recommendedName>
        <fullName evidence="4">Large ribosomal subunit protein bL17</fullName>
    </recommendedName>
</protein>
<dbReference type="PROSITE" id="PS01167">
    <property type="entry name" value="RIBOSOMAL_L17"/>
    <property type="match status" value="1"/>
</dbReference>
<dbReference type="OrthoDB" id="9809073at2"/>
<dbReference type="GO" id="GO:0006412">
    <property type="term" value="P:translation"/>
    <property type="evidence" value="ECO:0007669"/>
    <property type="project" value="UniProtKB-UniRule"/>
</dbReference>
<accession>A0A076F7H1</accession>
<evidence type="ECO:0000313" key="7">
    <source>
        <dbReference type="Proteomes" id="UP000028486"/>
    </source>
</evidence>
<dbReference type="EMBL" id="CP009043">
    <property type="protein sequence ID" value="AII13986.1"/>
    <property type="molecule type" value="Genomic_DNA"/>
</dbReference>
<name>A0A076F7H1_9BACT</name>
<dbReference type="InterPro" id="IPR000456">
    <property type="entry name" value="Ribosomal_bL17"/>
</dbReference>
<dbReference type="STRING" id="1244531.CIG2463D_0110"/>
<comment type="similarity">
    <text evidence="1 4 5">Belongs to the bacterial ribosomal protein bL17 family.</text>
</comment>
<dbReference type="Gene3D" id="3.90.1030.10">
    <property type="entry name" value="Ribosomal protein L17"/>
    <property type="match status" value="1"/>
</dbReference>